<name>A0ABT9CBD6_9BACL</name>
<evidence type="ECO:0000256" key="2">
    <source>
        <dbReference type="ARBA" id="ARBA00022490"/>
    </source>
</evidence>
<evidence type="ECO:0000256" key="1">
    <source>
        <dbReference type="ARBA" id="ARBA00004514"/>
    </source>
</evidence>
<comment type="similarity">
    <text evidence="6">Belongs to the bacillales FliT family.</text>
</comment>
<evidence type="ECO:0000256" key="7">
    <source>
        <dbReference type="ARBA" id="ARBA00093797"/>
    </source>
</evidence>
<organism evidence="8 9">
    <name type="scientific">Paenibacillus lacisoli</name>
    <dbReference type="NCBI Taxonomy" id="3064525"/>
    <lineage>
        <taxon>Bacteria</taxon>
        <taxon>Bacillati</taxon>
        <taxon>Bacillota</taxon>
        <taxon>Bacilli</taxon>
        <taxon>Bacillales</taxon>
        <taxon>Paenibacillaceae</taxon>
        <taxon>Paenibacillus</taxon>
    </lineage>
</organism>
<evidence type="ECO:0000313" key="8">
    <source>
        <dbReference type="EMBL" id="MDO7906572.1"/>
    </source>
</evidence>
<dbReference type="EMBL" id="JAUQTB010000003">
    <property type="protein sequence ID" value="MDO7906572.1"/>
    <property type="molecule type" value="Genomic_DNA"/>
</dbReference>
<proteinExistence type="inferred from homology"/>
<gene>
    <name evidence="8" type="ORF">Q5741_09080</name>
</gene>
<reference evidence="8 9" key="1">
    <citation type="submission" date="2023-07" db="EMBL/GenBank/DDBJ databases">
        <title>Paenibacillus sp. JX-17 nov. isolated from soil.</title>
        <authorList>
            <person name="Wan Y."/>
            <person name="Liu B."/>
        </authorList>
    </citation>
    <scope>NUCLEOTIDE SEQUENCE [LARGE SCALE GENOMIC DNA]</scope>
    <source>
        <strain evidence="8 9">JX-17</strain>
    </source>
</reference>
<keyword evidence="2" id="KW-0963">Cytoplasm</keyword>
<comment type="caution">
    <text evidence="8">The sequence shown here is derived from an EMBL/GenBank/DDBJ whole genome shotgun (WGS) entry which is preliminary data.</text>
</comment>
<evidence type="ECO:0000256" key="4">
    <source>
        <dbReference type="ARBA" id="ARBA00023186"/>
    </source>
</evidence>
<keyword evidence="3" id="KW-1005">Bacterial flagellum biogenesis</keyword>
<dbReference type="RefSeq" id="WP_305023753.1">
    <property type="nucleotide sequence ID" value="NZ_JAUQTB010000003.1"/>
</dbReference>
<evidence type="ECO:0000313" key="9">
    <source>
        <dbReference type="Proteomes" id="UP001240171"/>
    </source>
</evidence>
<evidence type="ECO:0000256" key="5">
    <source>
        <dbReference type="ARBA" id="ARBA00093765"/>
    </source>
</evidence>
<evidence type="ECO:0000256" key="3">
    <source>
        <dbReference type="ARBA" id="ARBA00022795"/>
    </source>
</evidence>
<dbReference type="InterPro" id="IPR008622">
    <property type="entry name" value="FliT"/>
</dbReference>
<comment type="subcellular location">
    <subcellularLocation>
        <location evidence="1">Cytoplasm</location>
        <location evidence="1">Cytosol</location>
    </subcellularLocation>
</comment>
<dbReference type="Proteomes" id="UP001240171">
    <property type="component" value="Unassembled WGS sequence"/>
</dbReference>
<keyword evidence="9" id="KW-1185">Reference proteome</keyword>
<protein>
    <recommendedName>
        <fullName evidence="7">Flagellar protein FliT</fullName>
    </recommendedName>
</protein>
<dbReference type="Pfam" id="PF05400">
    <property type="entry name" value="FliT"/>
    <property type="match status" value="1"/>
</dbReference>
<evidence type="ECO:0000256" key="6">
    <source>
        <dbReference type="ARBA" id="ARBA00093785"/>
    </source>
</evidence>
<sequence length="109" mass="12707">MESSVTAFLEKTEALSSRLDSCTWEELSLFVQERGELVSLVHEGKLELTSKVSDELARILFYDEQISKQMKKYKQEAAQWLVQRQTSKIQRNAYELNYAPDSILMDKKK</sequence>
<accession>A0ABT9CBD6</accession>
<comment type="function">
    <text evidence="5">May act as an export chaperone for the filament capping protein FliD.</text>
</comment>
<keyword evidence="4" id="KW-0143">Chaperone</keyword>